<sequence length="129" mass="13979">MQMITKYTAGMQGYLYKVPPSVHVVILNMIGIPDGPYYINIIILIANGEEECPIKLRSSDVSATISLAFHATTISSVLTCGIVGWGGNSMAQEKGRADEIMKKSSGVIGRQQASFDSQTTDRQNGQHTE</sequence>
<organism evidence="2 3">
    <name type="scientific">Batillaria attramentaria</name>
    <dbReference type="NCBI Taxonomy" id="370345"/>
    <lineage>
        <taxon>Eukaryota</taxon>
        <taxon>Metazoa</taxon>
        <taxon>Spiralia</taxon>
        <taxon>Lophotrochozoa</taxon>
        <taxon>Mollusca</taxon>
        <taxon>Gastropoda</taxon>
        <taxon>Caenogastropoda</taxon>
        <taxon>Sorbeoconcha</taxon>
        <taxon>Cerithioidea</taxon>
        <taxon>Batillariidae</taxon>
        <taxon>Batillaria</taxon>
    </lineage>
</organism>
<evidence type="ECO:0000313" key="3">
    <source>
        <dbReference type="Proteomes" id="UP001519460"/>
    </source>
</evidence>
<protein>
    <submittedName>
        <fullName evidence="2">Uncharacterized protein</fullName>
    </submittedName>
</protein>
<comment type="caution">
    <text evidence="2">The sequence shown here is derived from an EMBL/GenBank/DDBJ whole genome shotgun (WGS) entry which is preliminary data.</text>
</comment>
<evidence type="ECO:0000256" key="1">
    <source>
        <dbReference type="SAM" id="MobiDB-lite"/>
    </source>
</evidence>
<dbReference type="AlphaFoldDB" id="A0ABD0KTF2"/>
<feature type="compositionally biased region" description="Polar residues" evidence="1">
    <location>
        <begin position="111"/>
        <end position="129"/>
    </location>
</feature>
<accession>A0ABD0KTF2</accession>
<reference evidence="2 3" key="1">
    <citation type="journal article" date="2023" name="Sci. Data">
        <title>Genome assembly of the Korean intertidal mud-creeper Batillaria attramentaria.</title>
        <authorList>
            <person name="Patra A.K."/>
            <person name="Ho P.T."/>
            <person name="Jun S."/>
            <person name="Lee S.J."/>
            <person name="Kim Y."/>
            <person name="Won Y.J."/>
        </authorList>
    </citation>
    <scope>NUCLEOTIDE SEQUENCE [LARGE SCALE GENOMIC DNA]</scope>
    <source>
        <strain evidence="2">Wonlab-2016</strain>
    </source>
</reference>
<keyword evidence="3" id="KW-1185">Reference proteome</keyword>
<name>A0ABD0KTF2_9CAEN</name>
<feature type="region of interest" description="Disordered" evidence="1">
    <location>
        <begin position="106"/>
        <end position="129"/>
    </location>
</feature>
<evidence type="ECO:0000313" key="2">
    <source>
        <dbReference type="EMBL" id="KAK7490455.1"/>
    </source>
</evidence>
<dbReference type="EMBL" id="JACVVK020000126">
    <property type="protein sequence ID" value="KAK7490455.1"/>
    <property type="molecule type" value="Genomic_DNA"/>
</dbReference>
<gene>
    <name evidence="2" type="ORF">BaRGS_00018241</name>
</gene>
<proteinExistence type="predicted"/>
<dbReference type="Proteomes" id="UP001519460">
    <property type="component" value="Unassembled WGS sequence"/>
</dbReference>